<keyword evidence="2" id="KW-1185">Reference proteome</keyword>
<dbReference type="EMBL" id="BPLR01004407">
    <property type="protein sequence ID" value="GIX94674.1"/>
    <property type="molecule type" value="Genomic_DNA"/>
</dbReference>
<proteinExistence type="predicted"/>
<reference evidence="1 2" key="1">
    <citation type="submission" date="2021-06" db="EMBL/GenBank/DDBJ databases">
        <title>Caerostris extrusa draft genome.</title>
        <authorList>
            <person name="Kono N."/>
            <person name="Arakawa K."/>
        </authorList>
    </citation>
    <scope>NUCLEOTIDE SEQUENCE [LARGE SCALE GENOMIC DNA]</scope>
</reference>
<evidence type="ECO:0000313" key="2">
    <source>
        <dbReference type="Proteomes" id="UP001054945"/>
    </source>
</evidence>
<dbReference type="Proteomes" id="UP001054945">
    <property type="component" value="Unassembled WGS sequence"/>
</dbReference>
<accession>A0AAV4PCB4</accession>
<sequence length="162" mass="18538">METAEHEWWRRMERDATMDYSIRGSIAGASNPELMDTTCAAIPSERLASPTLPQKQSDEERCARISTVIKKMDIAQNLFDAYVAALTGYSPDDDDLKEIKILHDDLQHAMREVSKLKLCPLPSGKKHKTNNFNSQIKRNAAHRNNHEYDNDGFYYALQKAYC</sequence>
<gene>
    <name evidence="1" type="ORF">CEXT_577241</name>
</gene>
<comment type="caution">
    <text evidence="1">The sequence shown here is derived from an EMBL/GenBank/DDBJ whole genome shotgun (WGS) entry which is preliminary data.</text>
</comment>
<dbReference type="AlphaFoldDB" id="A0AAV4PCB4"/>
<evidence type="ECO:0000313" key="1">
    <source>
        <dbReference type="EMBL" id="GIX94674.1"/>
    </source>
</evidence>
<protein>
    <submittedName>
        <fullName evidence="1">Uncharacterized protein</fullName>
    </submittedName>
</protein>
<organism evidence="1 2">
    <name type="scientific">Caerostris extrusa</name>
    <name type="common">Bark spider</name>
    <name type="synonym">Caerostris bankana</name>
    <dbReference type="NCBI Taxonomy" id="172846"/>
    <lineage>
        <taxon>Eukaryota</taxon>
        <taxon>Metazoa</taxon>
        <taxon>Ecdysozoa</taxon>
        <taxon>Arthropoda</taxon>
        <taxon>Chelicerata</taxon>
        <taxon>Arachnida</taxon>
        <taxon>Araneae</taxon>
        <taxon>Araneomorphae</taxon>
        <taxon>Entelegynae</taxon>
        <taxon>Araneoidea</taxon>
        <taxon>Araneidae</taxon>
        <taxon>Caerostris</taxon>
    </lineage>
</organism>
<name>A0AAV4PCB4_CAEEX</name>